<dbReference type="SUPFAM" id="SSF103473">
    <property type="entry name" value="MFS general substrate transporter"/>
    <property type="match status" value="1"/>
</dbReference>
<feature type="transmembrane region" description="Helical" evidence="4">
    <location>
        <begin position="127"/>
        <end position="147"/>
    </location>
</feature>
<feature type="transmembrane region" description="Helical" evidence="4">
    <location>
        <begin position="12"/>
        <end position="29"/>
    </location>
</feature>
<gene>
    <name evidence="6" type="ORF">HY618_02710</name>
</gene>
<dbReference type="AlphaFoldDB" id="A0A932ZVH7"/>
<feature type="transmembrane region" description="Helical" evidence="4">
    <location>
        <begin position="259"/>
        <end position="277"/>
    </location>
</feature>
<evidence type="ECO:0000259" key="5">
    <source>
        <dbReference type="PROSITE" id="PS50850"/>
    </source>
</evidence>
<evidence type="ECO:0000256" key="4">
    <source>
        <dbReference type="SAM" id="Phobius"/>
    </source>
</evidence>
<keyword evidence="2 4" id="KW-1133">Transmembrane helix</keyword>
<evidence type="ECO:0000256" key="1">
    <source>
        <dbReference type="ARBA" id="ARBA00022692"/>
    </source>
</evidence>
<dbReference type="InterPro" id="IPR011701">
    <property type="entry name" value="MFS"/>
</dbReference>
<feature type="transmembrane region" description="Helical" evidence="4">
    <location>
        <begin position="192"/>
        <end position="215"/>
    </location>
</feature>
<protein>
    <submittedName>
        <fullName evidence="6">MFS transporter</fullName>
    </submittedName>
</protein>
<sequence>MEMVTRSPQGRGALGGAYALASPFVGSLFDRLGPRAVMPWGSVLVGGGLALSFFVSSLWHVYLFTGIFIGAGVALSGFALNSAMLPRWFQRKRGLAAGAALSGSGIGILLLIPAIERVIAGAGWRAAYLAYGLLILAGFVPAFRFLLRDRPEDVGQSLDGLPPAAGRPPAPERGHAEPLLRVMAGVRGERNFWVLAVIVFFIGANNNTVLSQLALYLTDAGFSTASAALIFGSMGAIRMIGSMALGWASDRIGRQQAQAAAIAISAAGLAVLLLIPAMGSPAWMGWLFAVVYGIGMGGMGTCHSA</sequence>
<accession>A0A932ZVH7</accession>
<feature type="domain" description="Major facilitator superfamily (MFS) profile" evidence="5">
    <location>
        <begin position="1"/>
        <end position="305"/>
    </location>
</feature>
<evidence type="ECO:0000313" key="6">
    <source>
        <dbReference type="EMBL" id="MBI4251345.1"/>
    </source>
</evidence>
<keyword evidence="1 4" id="KW-0812">Transmembrane</keyword>
<feature type="non-terminal residue" evidence="6">
    <location>
        <position position="305"/>
    </location>
</feature>
<dbReference type="Proteomes" id="UP000752292">
    <property type="component" value="Unassembled WGS sequence"/>
</dbReference>
<comment type="caution">
    <text evidence="6">The sequence shown here is derived from an EMBL/GenBank/DDBJ whole genome shotgun (WGS) entry which is preliminary data.</text>
</comment>
<dbReference type="Gene3D" id="1.20.1250.20">
    <property type="entry name" value="MFS general substrate transporter like domains"/>
    <property type="match status" value="2"/>
</dbReference>
<organism evidence="6 7">
    <name type="scientific">Tectimicrobiota bacterium</name>
    <dbReference type="NCBI Taxonomy" id="2528274"/>
    <lineage>
        <taxon>Bacteria</taxon>
        <taxon>Pseudomonadati</taxon>
        <taxon>Nitrospinota/Tectimicrobiota group</taxon>
        <taxon>Candidatus Tectimicrobiota</taxon>
    </lineage>
</organism>
<dbReference type="InterPro" id="IPR036259">
    <property type="entry name" value="MFS_trans_sf"/>
</dbReference>
<dbReference type="PANTHER" id="PTHR11360">
    <property type="entry name" value="MONOCARBOXYLATE TRANSPORTER"/>
    <property type="match status" value="1"/>
</dbReference>
<dbReference type="PROSITE" id="PS50850">
    <property type="entry name" value="MFS"/>
    <property type="match status" value="1"/>
</dbReference>
<dbReference type="EMBL" id="JACQRX010000122">
    <property type="protein sequence ID" value="MBI4251345.1"/>
    <property type="molecule type" value="Genomic_DNA"/>
</dbReference>
<dbReference type="InterPro" id="IPR050327">
    <property type="entry name" value="Proton-linked_MCT"/>
</dbReference>
<reference evidence="6" key="1">
    <citation type="submission" date="2020-07" db="EMBL/GenBank/DDBJ databases">
        <title>Huge and variable diversity of episymbiotic CPR bacteria and DPANN archaea in groundwater ecosystems.</title>
        <authorList>
            <person name="He C.Y."/>
            <person name="Keren R."/>
            <person name="Whittaker M."/>
            <person name="Farag I.F."/>
            <person name="Doudna J."/>
            <person name="Cate J.H.D."/>
            <person name="Banfield J.F."/>
        </authorList>
    </citation>
    <scope>NUCLEOTIDE SEQUENCE</scope>
    <source>
        <strain evidence="6">NC_groundwater_1370_Ag_S-0.2um_69_93</strain>
    </source>
</reference>
<evidence type="ECO:0000256" key="3">
    <source>
        <dbReference type="ARBA" id="ARBA00023136"/>
    </source>
</evidence>
<evidence type="ECO:0000313" key="7">
    <source>
        <dbReference type="Proteomes" id="UP000752292"/>
    </source>
</evidence>
<proteinExistence type="predicted"/>
<name>A0A932ZVH7_UNCTE</name>
<dbReference type="InterPro" id="IPR020846">
    <property type="entry name" value="MFS_dom"/>
</dbReference>
<dbReference type="Pfam" id="PF07690">
    <property type="entry name" value="MFS_1"/>
    <property type="match status" value="1"/>
</dbReference>
<feature type="transmembrane region" description="Helical" evidence="4">
    <location>
        <begin position="95"/>
        <end position="115"/>
    </location>
</feature>
<dbReference type="PANTHER" id="PTHR11360:SF284">
    <property type="entry name" value="EG:103B4.3 PROTEIN-RELATED"/>
    <property type="match status" value="1"/>
</dbReference>
<keyword evidence="3 4" id="KW-0472">Membrane</keyword>
<dbReference type="GO" id="GO:0022857">
    <property type="term" value="F:transmembrane transporter activity"/>
    <property type="evidence" value="ECO:0007669"/>
    <property type="project" value="InterPro"/>
</dbReference>
<evidence type="ECO:0000256" key="2">
    <source>
        <dbReference type="ARBA" id="ARBA00022989"/>
    </source>
</evidence>
<feature type="transmembrane region" description="Helical" evidence="4">
    <location>
        <begin position="283"/>
        <end position="302"/>
    </location>
</feature>
<feature type="transmembrane region" description="Helical" evidence="4">
    <location>
        <begin position="61"/>
        <end position="83"/>
    </location>
</feature>
<feature type="transmembrane region" description="Helical" evidence="4">
    <location>
        <begin position="227"/>
        <end position="247"/>
    </location>
</feature>